<name>A0A1I8NYH1_STOCA</name>
<dbReference type="CDD" id="cd10455">
    <property type="entry name" value="GIY-YIG_SLX1"/>
    <property type="match status" value="1"/>
</dbReference>
<organism evidence="14 15">
    <name type="scientific">Stomoxys calcitrans</name>
    <name type="common">Stable fly</name>
    <name type="synonym">Conops calcitrans</name>
    <dbReference type="NCBI Taxonomy" id="35570"/>
    <lineage>
        <taxon>Eukaryota</taxon>
        <taxon>Metazoa</taxon>
        <taxon>Ecdysozoa</taxon>
        <taxon>Arthropoda</taxon>
        <taxon>Hexapoda</taxon>
        <taxon>Insecta</taxon>
        <taxon>Pterygota</taxon>
        <taxon>Neoptera</taxon>
        <taxon>Endopterygota</taxon>
        <taxon>Diptera</taxon>
        <taxon>Brachycera</taxon>
        <taxon>Muscomorpha</taxon>
        <taxon>Muscoidea</taxon>
        <taxon>Muscidae</taxon>
        <taxon>Stomoxys</taxon>
    </lineage>
</organism>
<dbReference type="AlphaFoldDB" id="A0A1I8NYH1"/>
<feature type="compositionally biased region" description="Acidic residues" evidence="12">
    <location>
        <begin position="287"/>
        <end position="300"/>
    </location>
</feature>
<comment type="similarity">
    <text evidence="11">Belongs to the SLX1 family.</text>
</comment>
<comment type="subcellular location">
    <subcellularLocation>
        <location evidence="11">Nucleus</location>
    </subcellularLocation>
</comment>
<dbReference type="InterPro" id="IPR050381">
    <property type="entry name" value="SLX1_endonuclease"/>
</dbReference>
<keyword evidence="9 11" id="KW-0234">DNA repair</keyword>
<dbReference type="SMART" id="SM00465">
    <property type="entry name" value="GIYc"/>
    <property type="match status" value="1"/>
</dbReference>
<evidence type="ECO:0000256" key="1">
    <source>
        <dbReference type="ARBA" id="ARBA00022722"/>
    </source>
</evidence>
<sequence length="300" mass="34542">MTTMATTNAVDNLKSRFYGVYLLCSHSTEKRYKGKCYIGFTVNPNRRIKQHNRGKDFGGAKKTSQKGPWKMVMIIHGFPNNIAALQFEWAWQQPTLSSRLKLFPELKRKLPKETYFQYNFRILSRMLNVGPWERLPLIIQWLENEYECDFDITSLPPNHMRIVSGKITLEKKTKKKTQTDEPLPKAIWAPECHLCMEPIHNVEQSRIGCVNNLCKLTCHIICLANHLLSSDAKQRGHYIPISGECPLCETPLLWIELLQRKRRMQGIGEEQDYDSEGGASSSGSNSDVEEISFDDGDEFL</sequence>
<comment type="subunit">
    <text evidence="11">Forms a heterodimer with a member of the SLX4 family.</text>
</comment>
<feature type="domain" description="GIY-YIG" evidence="13">
    <location>
        <begin position="16"/>
        <end position="102"/>
    </location>
</feature>
<dbReference type="Proteomes" id="UP000095300">
    <property type="component" value="Unassembled WGS sequence"/>
</dbReference>
<evidence type="ECO:0000313" key="15">
    <source>
        <dbReference type="Proteomes" id="UP000095300"/>
    </source>
</evidence>
<comment type="function">
    <text evidence="11">Catalytic subunit of a heterodimeric structure-specific endonuclease that resolves DNA secondary structures generated during DNA repair and recombination. Has endonuclease activity towards branched DNA substrates, introducing single-strand cuts in duplex DNA close to junctions with ss-DNA.</text>
</comment>
<dbReference type="GO" id="GO:0000724">
    <property type="term" value="P:double-strand break repair via homologous recombination"/>
    <property type="evidence" value="ECO:0007669"/>
    <property type="project" value="TreeGrafter"/>
</dbReference>
<dbReference type="SUPFAM" id="SSF82771">
    <property type="entry name" value="GIY-YIG endonuclease"/>
    <property type="match status" value="1"/>
</dbReference>
<keyword evidence="7" id="KW-0862">Zinc</keyword>
<evidence type="ECO:0000313" key="14">
    <source>
        <dbReference type="EnsemblMetazoa" id="SCAU003202-PA"/>
    </source>
</evidence>
<evidence type="ECO:0000256" key="2">
    <source>
        <dbReference type="ARBA" id="ARBA00022723"/>
    </source>
</evidence>
<dbReference type="VEuPathDB" id="VectorBase:SCAU003202"/>
<dbReference type="InterPro" id="IPR048749">
    <property type="entry name" value="SLX1_C"/>
</dbReference>
<dbReference type="GO" id="GO:0033557">
    <property type="term" value="C:Slx1-Slx4 complex"/>
    <property type="evidence" value="ECO:0007669"/>
    <property type="project" value="UniProtKB-UniRule"/>
</dbReference>
<evidence type="ECO:0000256" key="8">
    <source>
        <dbReference type="ARBA" id="ARBA00023172"/>
    </source>
</evidence>
<evidence type="ECO:0000256" key="5">
    <source>
        <dbReference type="ARBA" id="ARBA00022771"/>
    </source>
</evidence>
<dbReference type="HAMAP" id="MF_03100">
    <property type="entry name" value="Endonuc_su_Slx1"/>
    <property type="match status" value="1"/>
</dbReference>
<evidence type="ECO:0000259" key="13">
    <source>
        <dbReference type="PROSITE" id="PS50164"/>
    </source>
</evidence>
<keyword evidence="5" id="KW-0863">Zinc-finger</keyword>
<keyword evidence="6 11" id="KW-0378">Hydrolase</keyword>
<proteinExistence type="inferred from homology"/>
<keyword evidence="4 11" id="KW-0227">DNA damage</keyword>
<protein>
    <recommendedName>
        <fullName evidence="11">Structure-specific endonuclease subunit SLX1 homolog</fullName>
        <ecNumber evidence="11">3.1.-.-</ecNumber>
    </recommendedName>
</protein>
<dbReference type="GO" id="GO:0017108">
    <property type="term" value="F:5'-flap endonuclease activity"/>
    <property type="evidence" value="ECO:0007669"/>
    <property type="project" value="InterPro"/>
</dbReference>
<evidence type="ECO:0000256" key="4">
    <source>
        <dbReference type="ARBA" id="ARBA00022763"/>
    </source>
</evidence>
<evidence type="ECO:0000256" key="3">
    <source>
        <dbReference type="ARBA" id="ARBA00022759"/>
    </source>
</evidence>
<evidence type="ECO:0000256" key="10">
    <source>
        <dbReference type="ARBA" id="ARBA00023242"/>
    </source>
</evidence>
<keyword evidence="1 11" id="KW-0540">Nuclease</keyword>
<dbReference type="GO" id="GO:0008270">
    <property type="term" value="F:zinc ion binding"/>
    <property type="evidence" value="ECO:0007669"/>
    <property type="project" value="UniProtKB-KW"/>
</dbReference>
<evidence type="ECO:0000256" key="6">
    <source>
        <dbReference type="ARBA" id="ARBA00022801"/>
    </source>
</evidence>
<dbReference type="STRING" id="35570.A0A1I8NYH1"/>
<dbReference type="InterPro" id="IPR000305">
    <property type="entry name" value="GIY-YIG_endonuc"/>
</dbReference>
<evidence type="ECO:0000256" key="11">
    <source>
        <dbReference type="HAMAP-Rule" id="MF_03100"/>
    </source>
</evidence>
<comment type="caution">
    <text evidence="11">Lacks conserved residue(s) required for the propagation of feature annotation.</text>
</comment>
<dbReference type="PROSITE" id="PS50164">
    <property type="entry name" value="GIY_YIG"/>
    <property type="match status" value="1"/>
</dbReference>
<dbReference type="Pfam" id="PF01541">
    <property type="entry name" value="GIY-YIG"/>
    <property type="match status" value="1"/>
</dbReference>
<dbReference type="PANTHER" id="PTHR20208">
    <property type="entry name" value="STRUCTURE-SPECIFIC ENDONUCLEASE SUBUNIT SLX1"/>
    <property type="match status" value="1"/>
</dbReference>
<gene>
    <name evidence="14" type="primary">106094679</name>
</gene>
<feature type="region of interest" description="Disordered" evidence="12">
    <location>
        <begin position="266"/>
        <end position="300"/>
    </location>
</feature>
<dbReference type="GO" id="GO:0008821">
    <property type="term" value="F:crossover junction DNA endonuclease activity"/>
    <property type="evidence" value="ECO:0007669"/>
    <property type="project" value="TreeGrafter"/>
</dbReference>
<accession>A0A1I8NYH1</accession>
<dbReference type="OrthoDB" id="24645at2759"/>
<comment type="cofactor">
    <cofactor evidence="11">
        <name>a divalent metal cation</name>
        <dbReference type="ChEBI" id="CHEBI:60240"/>
    </cofactor>
</comment>
<evidence type="ECO:0000256" key="9">
    <source>
        <dbReference type="ARBA" id="ARBA00023204"/>
    </source>
</evidence>
<dbReference type="InterPro" id="IPR035901">
    <property type="entry name" value="GIY-YIG_endonuc_sf"/>
</dbReference>
<keyword evidence="2" id="KW-0479">Metal-binding</keyword>
<dbReference type="InterPro" id="IPR027520">
    <property type="entry name" value="Slx1"/>
</dbReference>
<dbReference type="Pfam" id="PF21202">
    <property type="entry name" value="SLX1_C"/>
    <property type="match status" value="1"/>
</dbReference>
<dbReference type="EnsemblMetazoa" id="SCAU003202-RA">
    <property type="protein sequence ID" value="SCAU003202-PA"/>
    <property type="gene ID" value="SCAU003202"/>
</dbReference>
<dbReference type="Gene3D" id="3.30.40.10">
    <property type="entry name" value="Zinc/RING finger domain, C3HC4 (zinc finger)"/>
    <property type="match status" value="1"/>
</dbReference>
<dbReference type="InterPro" id="IPR013083">
    <property type="entry name" value="Znf_RING/FYVE/PHD"/>
</dbReference>
<dbReference type="Gene3D" id="3.40.1440.10">
    <property type="entry name" value="GIY-YIG endonuclease"/>
    <property type="match status" value="1"/>
</dbReference>
<dbReference type="FunFam" id="3.40.1440.10:FF:000008">
    <property type="entry name" value="Structure-specific endonuclease subunit SLX1 homolog"/>
    <property type="match status" value="1"/>
</dbReference>
<keyword evidence="15" id="KW-1185">Reference proteome</keyword>
<evidence type="ECO:0000256" key="12">
    <source>
        <dbReference type="SAM" id="MobiDB-lite"/>
    </source>
</evidence>
<dbReference type="PANTHER" id="PTHR20208:SF10">
    <property type="entry name" value="STRUCTURE-SPECIFIC ENDONUCLEASE SUBUNIT SLX1"/>
    <property type="match status" value="1"/>
</dbReference>
<keyword evidence="3 11" id="KW-0255">Endonuclease</keyword>
<dbReference type="KEGG" id="scac:106094679"/>
<reference evidence="14" key="1">
    <citation type="submission" date="2020-05" db="UniProtKB">
        <authorList>
            <consortium name="EnsemblMetazoa"/>
        </authorList>
    </citation>
    <scope>IDENTIFICATION</scope>
    <source>
        <strain evidence="14">USDA</strain>
    </source>
</reference>
<evidence type="ECO:0000256" key="7">
    <source>
        <dbReference type="ARBA" id="ARBA00022833"/>
    </source>
</evidence>
<keyword evidence="10 11" id="KW-0539">Nucleus</keyword>
<dbReference type="EC" id="3.1.-.-" evidence="11"/>
<keyword evidence="8 11" id="KW-0233">DNA recombination</keyword>
<feature type="compositionally biased region" description="Low complexity" evidence="12">
    <location>
        <begin position="276"/>
        <end position="286"/>
    </location>
</feature>